<dbReference type="RefSeq" id="WP_091351332.1">
    <property type="nucleotide sequence ID" value="NZ_FOIF01000054.1"/>
</dbReference>
<evidence type="ECO:0000259" key="3">
    <source>
        <dbReference type="PROSITE" id="PS50887"/>
    </source>
</evidence>
<keyword evidence="1" id="KW-0547">Nucleotide-binding</keyword>
<proteinExistence type="predicted"/>
<dbReference type="OrthoDB" id="9758700at2"/>
<dbReference type="InterPro" id="IPR000160">
    <property type="entry name" value="GGDEF_dom"/>
</dbReference>
<dbReference type="Pfam" id="PF22335">
    <property type="entry name" value="Cas10-Cmr2_palm2"/>
    <property type="match status" value="1"/>
</dbReference>
<accession>A0A1I0C1Z2</accession>
<evidence type="ECO:0000256" key="2">
    <source>
        <dbReference type="ARBA" id="ARBA00023118"/>
    </source>
</evidence>
<dbReference type="InterPro" id="IPR013407">
    <property type="entry name" value="CRISPR-assoc_prot_Cmr2"/>
</dbReference>
<dbReference type="NCBIfam" id="TIGR02577">
    <property type="entry name" value="cas_TM1794_Cmr2"/>
    <property type="match status" value="1"/>
</dbReference>
<dbReference type="InterPro" id="IPR038242">
    <property type="entry name" value="Cmr2_N"/>
</dbReference>
<reference evidence="5" key="1">
    <citation type="submission" date="2016-10" db="EMBL/GenBank/DDBJ databases">
        <authorList>
            <person name="Varghese N."/>
            <person name="Submissions S."/>
        </authorList>
    </citation>
    <scope>NUCLEOTIDE SEQUENCE [LARGE SCALE GENOMIC DNA]</scope>
    <source>
        <strain evidence="5">DSM 13577</strain>
    </source>
</reference>
<dbReference type="STRING" id="1120990.SAMN03080614_10543"/>
<dbReference type="PROSITE" id="PS50887">
    <property type="entry name" value="GGDEF"/>
    <property type="match status" value="1"/>
</dbReference>
<dbReference type="InterPro" id="IPR043128">
    <property type="entry name" value="Rev_trsase/Diguanyl_cyclase"/>
</dbReference>
<dbReference type="Gene3D" id="3.30.70.2220">
    <property type="entry name" value="CRISPR-Cas system, Cmr2 subunit, D1 domain, cysteine cluster"/>
    <property type="match status" value="1"/>
</dbReference>
<dbReference type="EMBL" id="FOIF01000054">
    <property type="protein sequence ID" value="SET12893.1"/>
    <property type="molecule type" value="Genomic_DNA"/>
</dbReference>
<dbReference type="Pfam" id="PF12469">
    <property type="entry name" value="Cmr2_N"/>
    <property type="match status" value="1"/>
</dbReference>
<feature type="domain" description="GGDEF" evidence="3">
    <location>
        <begin position="341"/>
        <end position="483"/>
    </location>
</feature>
<keyword evidence="5" id="KW-1185">Reference proteome</keyword>
<dbReference type="GO" id="GO:0051607">
    <property type="term" value="P:defense response to virus"/>
    <property type="evidence" value="ECO:0007669"/>
    <property type="project" value="UniProtKB-KW"/>
</dbReference>
<dbReference type="GO" id="GO:0000166">
    <property type="term" value="F:nucleotide binding"/>
    <property type="evidence" value="ECO:0007669"/>
    <property type="project" value="UniProtKB-KW"/>
</dbReference>
<evidence type="ECO:0000256" key="1">
    <source>
        <dbReference type="ARBA" id="ARBA00022741"/>
    </source>
</evidence>
<organism evidence="4 5">
    <name type="scientific">Anaerobranca gottschalkii DSM 13577</name>
    <dbReference type="NCBI Taxonomy" id="1120990"/>
    <lineage>
        <taxon>Bacteria</taxon>
        <taxon>Bacillati</taxon>
        <taxon>Bacillota</taxon>
        <taxon>Clostridia</taxon>
        <taxon>Eubacteriales</taxon>
        <taxon>Proteinivoracaceae</taxon>
        <taxon>Anaerobranca</taxon>
    </lineage>
</organism>
<dbReference type="Proteomes" id="UP000243819">
    <property type="component" value="Unassembled WGS sequence"/>
</dbReference>
<sequence length="627" mass="71021">MVKTLVIFSIGPVQSFINKARKTSDLYAGSKLLSDLIEKAMQAFKNQQGLKVEIVYPSEALASKPNRFLAVVETEGLSKGLNAVCKEIEKMLYQEVETIFCSLLQKLKLKEPAGFKRQLERFLEVHWAIFSLDDKNYQEGFNQIDKLMGAVKNTRTFKQLQEGHAGQVLGETGRKCSLCGEFNVLFYRSKDNKIDYINPKTNLKSKYISPAAINLNNICNKNIFTALFSENEGLCAVCFIKRFYRYDTQINAFSSTSEIALMETLERVKQDGEIKKQITEYENLFKSKNNGLFESSLFYKENLTEDYFKKWGYPLEVLGVSQDLLNNIHKKAAEKGLNFSKYYAVLSLDGDDMGQWLSGENLIDQGGLFEFHKKLANSLGEYAQKICDALKPPKGQLVYAGGDDVLGFVNLNHLVDVLTEIRRDFPALEQLAKTPSHKKSSASVGVAIAHYKTPLSEVLSISRHMLEKAKENHRKNSLAIALIKRSGETVEAVYEFEQQINSSSYIVLRTIQRIIDEISKGSFSKGFIKNLRAEFMRLLGCENDNFIEENILIEEINRLVARSCMMLRKPGESEEDYKNRKAESISCFQNDLIDLLNTGLSGGTNIIDYFNLLDIAVFLGKEVNHDS</sequence>
<dbReference type="InterPro" id="IPR054767">
    <property type="entry name" value="Cas10-Cmr2_palm2"/>
</dbReference>
<gene>
    <name evidence="4" type="ORF">SAMN03080614_10543</name>
</gene>
<name>A0A1I0C1Z2_9FIRM</name>
<evidence type="ECO:0000313" key="5">
    <source>
        <dbReference type="Proteomes" id="UP000243819"/>
    </source>
</evidence>
<evidence type="ECO:0000313" key="4">
    <source>
        <dbReference type="EMBL" id="SET12893.1"/>
    </source>
</evidence>
<keyword evidence="2" id="KW-0051">Antiviral defense</keyword>
<dbReference type="Gene3D" id="3.30.70.270">
    <property type="match status" value="1"/>
</dbReference>
<dbReference type="AlphaFoldDB" id="A0A1I0C1Z2"/>
<protein>
    <submittedName>
        <fullName evidence="4">CRISPR-associated protein Cmr2</fullName>
    </submittedName>
</protein>
<dbReference type="InterPro" id="IPR024615">
    <property type="entry name" value="CRISPR-assoc_Cmr2_N"/>
</dbReference>